<evidence type="ECO:0000256" key="1">
    <source>
        <dbReference type="SAM" id="MobiDB-lite"/>
    </source>
</evidence>
<sequence length="148" mass="16408">MKRRADLRRKAPLPTRRQKGRRPRHTGPDRVTRELVLERDHYSCAHCGRSVLYGPYSLQHRVARGMGGTTDPAINRPSNLVTLCGSATSPGGCHLACEERDPAMRKLGFWVKRGINPADIPVAHAAYGWVFLMDDGTVQHPDSWGGVA</sequence>
<protein>
    <recommendedName>
        <fullName evidence="4">HNH endonuclease</fullName>
    </recommendedName>
</protein>
<comment type="caution">
    <text evidence="2">The sequence shown here is derived from an EMBL/GenBank/DDBJ whole genome shotgun (WGS) entry which is preliminary data.</text>
</comment>
<feature type="compositionally biased region" description="Basic residues" evidence="1">
    <location>
        <begin position="1"/>
        <end position="25"/>
    </location>
</feature>
<feature type="region of interest" description="Disordered" evidence="1">
    <location>
        <begin position="1"/>
        <end position="30"/>
    </location>
</feature>
<dbReference type="InterPro" id="IPR003615">
    <property type="entry name" value="HNH_nuc"/>
</dbReference>
<evidence type="ECO:0000313" key="3">
    <source>
        <dbReference type="Proteomes" id="UP001501442"/>
    </source>
</evidence>
<dbReference type="EMBL" id="BAABHK010000004">
    <property type="protein sequence ID" value="GAA4626711.1"/>
    <property type="molecule type" value="Genomic_DNA"/>
</dbReference>
<evidence type="ECO:0000313" key="2">
    <source>
        <dbReference type="EMBL" id="GAA4626711.1"/>
    </source>
</evidence>
<evidence type="ECO:0008006" key="4">
    <source>
        <dbReference type="Google" id="ProtNLM"/>
    </source>
</evidence>
<dbReference type="RefSeq" id="WP_345431991.1">
    <property type="nucleotide sequence ID" value="NZ_BAABHK010000004.1"/>
</dbReference>
<keyword evidence="3" id="KW-1185">Reference proteome</keyword>
<accession>A0ABP8U906</accession>
<reference evidence="3" key="1">
    <citation type="journal article" date="2019" name="Int. J. Syst. Evol. Microbiol.">
        <title>The Global Catalogue of Microorganisms (GCM) 10K type strain sequencing project: providing services to taxonomists for standard genome sequencing and annotation.</title>
        <authorList>
            <consortium name="The Broad Institute Genomics Platform"/>
            <consortium name="The Broad Institute Genome Sequencing Center for Infectious Disease"/>
            <person name="Wu L."/>
            <person name="Ma J."/>
        </authorList>
    </citation>
    <scope>NUCLEOTIDE SEQUENCE [LARGE SCALE GENOMIC DNA]</scope>
    <source>
        <strain evidence="3">JCM 17939</strain>
    </source>
</reference>
<name>A0ABP8U906_9ACTN</name>
<proteinExistence type="predicted"/>
<organism evidence="2 3">
    <name type="scientific">Actinoallomurus vinaceus</name>
    <dbReference type="NCBI Taxonomy" id="1080074"/>
    <lineage>
        <taxon>Bacteria</taxon>
        <taxon>Bacillati</taxon>
        <taxon>Actinomycetota</taxon>
        <taxon>Actinomycetes</taxon>
        <taxon>Streptosporangiales</taxon>
        <taxon>Thermomonosporaceae</taxon>
        <taxon>Actinoallomurus</taxon>
    </lineage>
</organism>
<dbReference type="Gene3D" id="1.10.30.50">
    <property type="match status" value="1"/>
</dbReference>
<gene>
    <name evidence="2" type="ORF">GCM10023196_036060</name>
</gene>
<dbReference type="CDD" id="cd00085">
    <property type="entry name" value="HNHc"/>
    <property type="match status" value="1"/>
</dbReference>
<dbReference type="Proteomes" id="UP001501442">
    <property type="component" value="Unassembled WGS sequence"/>
</dbReference>